<comment type="caution">
    <text evidence="5">The sequence shown here is derived from an EMBL/GenBank/DDBJ whole genome shotgun (WGS) entry which is preliminary data.</text>
</comment>
<dbReference type="PANTHER" id="PTHR43193">
    <property type="match status" value="1"/>
</dbReference>
<dbReference type="Pfam" id="PF12838">
    <property type="entry name" value="Fer4_7"/>
    <property type="match status" value="1"/>
</dbReference>
<proteinExistence type="predicted"/>
<evidence type="ECO:0000313" key="6">
    <source>
        <dbReference type="Proteomes" id="UP000005475"/>
    </source>
</evidence>
<evidence type="ECO:0000256" key="2">
    <source>
        <dbReference type="ARBA" id="ARBA00023004"/>
    </source>
</evidence>
<evidence type="ECO:0000313" key="5">
    <source>
        <dbReference type="EMBL" id="EDO11722.1"/>
    </source>
</evidence>
<evidence type="ECO:0000259" key="4">
    <source>
        <dbReference type="PROSITE" id="PS51379"/>
    </source>
</evidence>
<dbReference type="InterPro" id="IPR052977">
    <property type="entry name" value="Polyferredoxin-like_ET"/>
</dbReference>
<organism evidence="5 6">
    <name type="scientific">Bacteroides ovatus (strain ATCC 8483 / DSM 1896 / JCM 5824 / BCRC 10623 / CCUG 4943 / NCTC 11153)</name>
    <dbReference type="NCBI Taxonomy" id="411476"/>
    <lineage>
        <taxon>Bacteria</taxon>
        <taxon>Pseudomonadati</taxon>
        <taxon>Bacteroidota</taxon>
        <taxon>Bacteroidia</taxon>
        <taxon>Bacteroidales</taxon>
        <taxon>Bacteroidaceae</taxon>
        <taxon>Bacteroides</taxon>
    </lineage>
</organism>
<dbReference type="PANTHER" id="PTHR43193:SF2">
    <property type="entry name" value="POLYFERREDOXIN PROTEIN FWDF"/>
    <property type="match status" value="1"/>
</dbReference>
<dbReference type="GO" id="GO:0051536">
    <property type="term" value="F:iron-sulfur cluster binding"/>
    <property type="evidence" value="ECO:0007669"/>
    <property type="project" value="UniProtKB-KW"/>
</dbReference>
<sequence>MNITDVSAKRNCTSCQMCAAICPKNAISIALDLNGFYRPRVDDSLCVDCGICMKVCYRFEQQIEQFGKDRLSNTILYGASAKDADVVKNTTSGGIADLLAHQLIQEGYKCVGVVYDPERDAAVDRVATTEDELVGFRGSKYIQSYALDAFKEVVENCRTEKYAVFGTPCHIYALDKYFRQRKVRDQHMLIDLYCHGCPSMNIWKKYVKDVKVKISQEKIDNANFRSKVKGWGNFYIVVDGKTIYYSNNRHNEFFDLFFSDQVLNEACNDCALRGTLAYTDIRLGDFWGKQYVMNNKGVSAVSLVTNNAKTLFGRIADKVNYKEERYEDFLPWQSWGKAHHPKSELREKLLMQLRDENVTLRESIDAIHHQQSLKRKLSRYGKNFVHALPIQVEKCIRWLFYKL</sequence>
<dbReference type="InterPro" id="IPR017900">
    <property type="entry name" value="4Fe4S_Fe_S_CS"/>
</dbReference>
<dbReference type="InterPro" id="IPR017896">
    <property type="entry name" value="4Fe4S_Fe-S-bd"/>
</dbReference>
<keyword evidence="3" id="KW-0411">Iron-sulfur</keyword>
<dbReference type="Gene3D" id="3.30.70.20">
    <property type="match status" value="1"/>
</dbReference>
<accession>A0AAN3D870</accession>
<dbReference type="GeneID" id="29452830"/>
<dbReference type="PROSITE" id="PS51379">
    <property type="entry name" value="4FE4S_FER_2"/>
    <property type="match status" value="2"/>
</dbReference>
<dbReference type="RefSeq" id="WP_004295549.1">
    <property type="nucleotide sequence ID" value="NZ_DS264553.1"/>
</dbReference>
<dbReference type="Pfam" id="PF04422">
    <property type="entry name" value="FrhB_FdhB_N"/>
    <property type="match status" value="1"/>
</dbReference>
<dbReference type="InterPro" id="IPR007525">
    <property type="entry name" value="FrhB_FdhB_C"/>
</dbReference>
<keyword evidence="2" id="KW-0408">Iron</keyword>
<dbReference type="SUPFAM" id="SSF54862">
    <property type="entry name" value="4Fe-4S ferredoxins"/>
    <property type="match status" value="1"/>
</dbReference>
<dbReference type="EMBL" id="AAXF02000048">
    <property type="protein sequence ID" value="EDO11722.1"/>
    <property type="molecule type" value="Genomic_DNA"/>
</dbReference>
<keyword evidence="1" id="KW-0479">Metal-binding</keyword>
<dbReference type="AlphaFoldDB" id="A0AAN3D870"/>
<gene>
    <name evidence="5" type="ORF">BACOVA_02216</name>
</gene>
<protein>
    <submittedName>
        <fullName evidence="5">4Fe-4S binding domain protein</fullName>
    </submittedName>
</protein>
<feature type="domain" description="4Fe-4S ferredoxin-type" evidence="4">
    <location>
        <begin position="2"/>
        <end position="32"/>
    </location>
</feature>
<feature type="domain" description="4Fe-4S ferredoxin-type" evidence="4">
    <location>
        <begin position="37"/>
        <end position="56"/>
    </location>
</feature>
<reference evidence="6" key="2">
    <citation type="submission" date="2007-04" db="EMBL/GenBank/DDBJ databases">
        <title>Draft genome sequence of Bacteroides ovatus (ATCC 8483).</title>
        <authorList>
            <person name="Sudarsanam P."/>
            <person name="Ley R."/>
            <person name="Guruge J."/>
            <person name="Turnbaugh P.J."/>
            <person name="Mahowald M."/>
            <person name="Liep D."/>
            <person name="Gordon J."/>
        </authorList>
    </citation>
    <scope>NUCLEOTIDE SEQUENCE [LARGE SCALE GENOMIC DNA]</scope>
    <source>
        <strain evidence="6">ATCC 8483 / DSM 1896 / JCM 5824 / BCRC 10623 / CCUG 4943 / NCTC 11153</strain>
    </source>
</reference>
<evidence type="ECO:0000256" key="3">
    <source>
        <dbReference type="ARBA" id="ARBA00023014"/>
    </source>
</evidence>
<dbReference type="Proteomes" id="UP000005475">
    <property type="component" value="Unassembled WGS sequence"/>
</dbReference>
<dbReference type="InterPro" id="IPR007516">
    <property type="entry name" value="Co_F420_Hydgase/DH_bsu_N"/>
</dbReference>
<dbReference type="GO" id="GO:0046872">
    <property type="term" value="F:metal ion binding"/>
    <property type="evidence" value="ECO:0007669"/>
    <property type="project" value="UniProtKB-KW"/>
</dbReference>
<evidence type="ECO:0000256" key="1">
    <source>
        <dbReference type="ARBA" id="ARBA00022723"/>
    </source>
</evidence>
<dbReference type="PROSITE" id="PS00198">
    <property type="entry name" value="4FE4S_FER_1"/>
    <property type="match status" value="1"/>
</dbReference>
<reference evidence="5 6" key="1">
    <citation type="submission" date="2007-03" db="EMBL/GenBank/DDBJ databases">
        <authorList>
            <person name="Fulton L."/>
            <person name="Clifton S."/>
            <person name="Fulton B."/>
            <person name="Xu J."/>
            <person name="Minx P."/>
            <person name="Pepin K.H."/>
            <person name="Johnson M."/>
            <person name="Thiruvilangam P."/>
            <person name="Bhonagiri V."/>
            <person name="Nash W.E."/>
            <person name="Mardis E.R."/>
            <person name="Wilson R.K."/>
        </authorList>
    </citation>
    <scope>NUCLEOTIDE SEQUENCE [LARGE SCALE GENOMIC DNA]</scope>
    <source>
        <strain evidence="6">ATCC 8483 / DSM 1896 / JCM 5824 / BCRC 10623 / CCUG 4943 / NCTC 11153</strain>
    </source>
</reference>
<dbReference type="Pfam" id="PF04432">
    <property type="entry name" value="FrhB_FdhB_C"/>
    <property type="match status" value="1"/>
</dbReference>
<name>A0AAN3D870_BACO1</name>